<dbReference type="GO" id="GO:0005737">
    <property type="term" value="C:cytoplasm"/>
    <property type="evidence" value="ECO:0007669"/>
    <property type="project" value="TreeGrafter"/>
</dbReference>
<dbReference type="InterPro" id="IPR036770">
    <property type="entry name" value="Ankyrin_rpt-contain_sf"/>
</dbReference>
<dbReference type="Pfam" id="PF12796">
    <property type="entry name" value="Ank_2"/>
    <property type="match status" value="1"/>
</dbReference>
<dbReference type="SMART" id="SM00248">
    <property type="entry name" value="ANK"/>
    <property type="match status" value="2"/>
</dbReference>
<proteinExistence type="predicted"/>
<dbReference type="InterPro" id="IPR002110">
    <property type="entry name" value="Ankyrin_rpt"/>
</dbReference>
<dbReference type="GO" id="GO:0005634">
    <property type="term" value="C:nucleus"/>
    <property type="evidence" value="ECO:0007669"/>
    <property type="project" value="TreeGrafter"/>
</dbReference>
<dbReference type="GO" id="GO:0004861">
    <property type="term" value="F:cyclin-dependent protein serine/threonine kinase inhibitor activity"/>
    <property type="evidence" value="ECO:0007669"/>
    <property type="project" value="TreeGrafter"/>
</dbReference>
<protein>
    <submittedName>
        <fullName evidence="4">Cyclin-dependent kinase 4 inhibitor B-like</fullName>
    </submittedName>
</protein>
<keyword evidence="2" id="KW-0040">ANK repeat</keyword>
<evidence type="ECO:0000313" key="4">
    <source>
        <dbReference type="RefSeq" id="XP_034266413.1"/>
    </source>
</evidence>
<dbReference type="AlphaFoldDB" id="A0A6P9B632"/>
<name>A0A6P9B632_PANGU</name>
<evidence type="ECO:0000256" key="2">
    <source>
        <dbReference type="ARBA" id="ARBA00023043"/>
    </source>
</evidence>
<dbReference type="InterPro" id="IPR050776">
    <property type="entry name" value="Ank_Repeat/CDKN_Inhibitor"/>
</dbReference>
<dbReference type="GO" id="GO:2000045">
    <property type="term" value="P:regulation of G1/S transition of mitotic cell cycle"/>
    <property type="evidence" value="ECO:0007669"/>
    <property type="project" value="TreeGrafter"/>
</dbReference>
<dbReference type="Gene3D" id="1.25.40.20">
    <property type="entry name" value="Ankyrin repeat-containing domain"/>
    <property type="match status" value="1"/>
</dbReference>
<evidence type="ECO:0000256" key="1">
    <source>
        <dbReference type="ARBA" id="ARBA00022737"/>
    </source>
</evidence>
<evidence type="ECO:0000313" key="3">
    <source>
        <dbReference type="Proteomes" id="UP001652622"/>
    </source>
</evidence>
<dbReference type="OMA" id="SALQVMM"/>
<keyword evidence="3" id="KW-1185">Reference proteome</keyword>
<dbReference type="PANTHER" id="PTHR24201">
    <property type="entry name" value="ANK_REP_REGION DOMAIN-CONTAINING PROTEIN"/>
    <property type="match status" value="1"/>
</dbReference>
<dbReference type="KEGG" id="pgut:117661543"/>
<dbReference type="SUPFAM" id="SSF48403">
    <property type="entry name" value="Ankyrin repeat"/>
    <property type="match status" value="1"/>
</dbReference>
<dbReference type="Proteomes" id="UP001652622">
    <property type="component" value="Unplaced"/>
</dbReference>
<keyword evidence="1" id="KW-0677">Repeat</keyword>
<reference evidence="4" key="1">
    <citation type="submission" date="2025-08" db="UniProtKB">
        <authorList>
            <consortium name="RefSeq"/>
        </authorList>
    </citation>
    <scope>IDENTIFICATION</scope>
    <source>
        <tissue evidence="4">Blood</tissue>
    </source>
</reference>
<dbReference type="RefSeq" id="XP_034266413.1">
    <property type="nucleotide sequence ID" value="XM_034410522.2"/>
</dbReference>
<gene>
    <name evidence="4" type="primary">LOC117661543</name>
</gene>
<organism evidence="3 4">
    <name type="scientific">Pantherophis guttatus</name>
    <name type="common">Corn snake</name>
    <name type="synonym">Elaphe guttata</name>
    <dbReference type="NCBI Taxonomy" id="94885"/>
    <lineage>
        <taxon>Eukaryota</taxon>
        <taxon>Metazoa</taxon>
        <taxon>Chordata</taxon>
        <taxon>Craniata</taxon>
        <taxon>Vertebrata</taxon>
        <taxon>Euteleostomi</taxon>
        <taxon>Lepidosauria</taxon>
        <taxon>Squamata</taxon>
        <taxon>Bifurcata</taxon>
        <taxon>Unidentata</taxon>
        <taxon>Episquamata</taxon>
        <taxon>Toxicofera</taxon>
        <taxon>Serpentes</taxon>
        <taxon>Colubroidea</taxon>
        <taxon>Colubridae</taxon>
        <taxon>Colubrinae</taxon>
        <taxon>Pantherophis</taxon>
    </lineage>
</organism>
<sequence>MEAPNGDEWQANQLANAAARGDLETATRLLESGADPNATNVFGRSPIQVMMMGNSKMAELLLQRGADPNQPDPSTGAMPAHDVSREGFLDTLKLLHHWGARFDHLDRWDHSPLDLARMNGHNHVVDYLQELSG</sequence>
<dbReference type="InParanoid" id="A0A6P9B632"/>
<dbReference type="GO" id="GO:0019901">
    <property type="term" value="F:protein kinase binding"/>
    <property type="evidence" value="ECO:0007669"/>
    <property type="project" value="TreeGrafter"/>
</dbReference>
<accession>A0A6P9B632</accession>
<dbReference type="GeneID" id="117661543"/>
<dbReference type="GO" id="GO:0008285">
    <property type="term" value="P:negative regulation of cell population proliferation"/>
    <property type="evidence" value="ECO:0007669"/>
    <property type="project" value="TreeGrafter"/>
</dbReference>
<dbReference type="PANTHER" id="PTHR24201:SF8">
    <property type="entry name" value="CYCLIN-DEPENDENT KINASE 4 INHIBITOR B"/>
    <property type="match status" value="1"/>
</dbReference>